<accession>A0AAE1RPD5</accession>
<evidence type="ECO:0000313" key="2">
    <source>
        <dbReference type="EMBL" id="KAK4354512.1"/>
    </source>
</evidence>
<gene>
    <name evidence="2" type="ORF">RND71_026706</name>
</gene>
<dbReference type="Proteomes" id="UP001291623">
    <property type="component" value="Unassembled WGS sequence"/>
</dbReference>
<dbReference type="AlphaFoldDB" id="A0AAE1RPD5"/>
<proteinExistence type="predicted"/>
<evidence type="ECO:0000313" key="3">
    <source>
        <dbReference type="Proteomes" id="UP001291623"/>
    </source>
</evidence>
<name>A0AAE1RPD5_9SOLA</name>
<comment type="caution">
    <text evidence="2">The sequence shown here is derived from an EMBL/GenBank/DDBJ whole genome shotgun (WGS) entry which is preliminary data.</text>
</comment>
<organism evidence="2 3">
    <name type="scientific">Anisodus tanguticus</name>
    <dbReference type="NCBI Taxonomy" id="243964"/>
    <lineage>
        <taxon>Eukaryota</taxon>
        <taxon>Viridiplantae</taxon>
        <taxon>Streptophyta</taxon>
        <taxon>Embryophyta</taxon>
        <taxon>Tracheophyta</taxon>
        <taxon>Spermatophyta</taxon>
        <taxon>Magnoliopsida</taxon>
        <taxon>eudicotyledons</taxon>
        <taxon>Gunneridae</taxon>
        <taxon>Pentapetalae</taxon>
        <taxon>asterids</taxon>
        <taxon>lamiids</taxon>
        <taxon>Solanales</taxon>
        <taxon>Solanaceae</taxon>
        <taxon>Solanoideae</taxon>
        <taxon>Hyoscyameae</taxon>
        <taxon>Anisodus</taxon>
    </lineage>
</organism>
<keyword evidence="3" id="KW-1185">Reference proteome</keyword>
<feature type="compositionally biased region" description="Basic and acidic residues" evidence="1">
    <location>
        <begin position="81"/>
        <end position="99"/>
    </location>
</feature>
<sequence>MCENIPWYTRYIQCLVYTVYITETQGTAMSRGHTSSERLSLVVFSCFTVSTWRKKLLGFCETASNRLGPSLCSSGRKRPRSRVDQVRRSGEAKRNPDLA</sequence>
<evidence type="ECO:0000256" key="1">
    <source>
        <dbReference type="SAM" id="MobiDB-lite"/>
    </source>
</evidence>
<protein>
    <submittedName>
        <fullName evidence="2">Uncharacterized protein</fullName>
    </submittedName>
</protein>
<reference evidence="2" key="1">
    <citation type="submission" date="2023-12" db="EMBL/GenBank/DDBJ databases">
        <title>Genome assembly of Anisodus tanguticus.</title>
        <authorList>
            <person name="Wang Y.-J."/>
        </authorList>
    </citation>
    <scope>NUCLEOTIDE SEQUENCE</scope>
    <source>
        <strain evidence="2">KB-2021</strain>
        <tissue evidence="2">Leaf</tissue>
    </source>
</reference>
<dbReference type="EMBL" id="JAVYJV010000014">
    <property type="protein sequence ID" value="KAK4354512.1"/>
    <property type="molecule type" value="Genomic_DNA"/>
</dbReference>
<feature type="region of interest" description="Disordered" evidence="1">
    <location>
        <begin position="65"/>
        <end position="99"/>
    </location>
</feature>